<name>A0AA47NW05_MERPO</name>
<feature type="region of interest" description="Disordered" evidence="1">
    <location>
        <begin position="200"/>
        <end position="235"/>
    </location>
</feature>
<sequence>MPMTAVEGIERKVNKHLRKWLGIPPSFKFQSVGLYIRLGQLQLPLSSVVEEFKVAKCRAVMMLKDSTDEMVRGAGVTTRSGRKWAADRHVERAESMLKLKDVIGNPCMGRQGLGSTHFQQWTKADPRQRSDMVQAEVRQLEEEGRWSRAVELGVQGAWTKWDLPKHKITWPELWRLEPFRISFLLRSVYDTLPTPTNLHRRYGKSTNLNRDHPSPSIQFIREGEKPSSSKKTKKSLLQTAPAWEMRVDLGRKLHFPQVVQTSLRPDMVIWSEEAKKVILIELTVSWEDGCSEAHER</sequence>
<evidence type="ECO:0000256" key="1">
    <source>
        <dbReference type="SAM" id="MobiDB-lite"/>
    </source>
</evidence>
<evidence type="ECO:0000313" key="2">
    <source>
        <dbReference type="EMBL" id="KAK0140746.1"/>
    </source>
</evidence>
<gene>
    <name evidence="2" type="ORF">N1851_022262</name>
</gene>
<keyword evidence="3" id="KW-1185">Reference proteome</keyword>
<evidence type="ECO:0000313" key="3">
    <source>
        <dbReference type="Proteomes" id="UP001174136"/>
    </source>
</evidence>
<dbReference type="AlphaFoldDB" id="A0AA47NW05"/>
<accession>A0AA47NW05</accession>
<dbReference type="EMBL" id="JAOPHQ010004023">
    <property type="protein sequence ID" value="KAK0140746.1"/>
    <property type="molecule type" value="Genomic_DNA"/>
</dbReference>
<dbReference type="Proteomes" id="UP001174136">
    <property type="component" value="Unassembled WGS sequence"/>
</dbReference>
<comment type="caution">
    <text evidence="2">The sequence shown here is derived from an EMBL/GenBank/DDBJ whole genome shotgun (WGS) entry which is preliminary data.</text>
</comment>
<organism evidence="2 3">
    <name type="scientific">Merluccius polli</name>
    <name type="common">Benguela hake</name>
    <name type="synonym">Merluccius cadenati</name>
    <dbReference type="NCBI Taxonomy" id="89951"/>
    <lineage>
        <taxon>Eukaryota</taxon>
        <taxon>Metazoa</taxon>
        <taxon>Chordata</taxon>
        <taxon>Craniata</taxon>
        <taxon>Vertebrata</taxon>
        <taxon>Euteleostomi</taxon>
        <taxon>Actinopterygii</taxon>
        <taxon>Neopterygii</taxon>
        <taxon>Teleostei</taxon>
        <taxon>Neoteleostei</taxon>
        <taxon>Acanthomorphata</taxon>
        <taxon>Zeiogadaria</taxon>
        <taxon>Gadariae</taxon>
        <taxon>Gadiformes</taxon>
        <taxon>Gadoidei</taxon>
        <taxon>Merlucciidae</taxon>
        <taxon>Merluccius</taxon>
    </lineage>
</organism>
<proteinExistence type="predicted"/>
<reference evidence="2" key="1">
    <citation type="journal article" date="2023" name="Front. Mar. Sci.">
        <title>A new Merluccius polli reference genome to investigate the effects of global change in West African waters.</title>
        <authorList>
            <person name="Mateo J.L."/>
            <person name="Blanco-Fernandez C."/>
            <person name="Garcia-Vazquez E."/>
            <person name="Machado-Schiaffino G."/>
        </authorList>
    </citation>
    <scope>NUCLEOTIDE SEQUENCE</scope>
    <source>
        <strain evidence="2">C29</strain>
        <tissue evidence="2">Fin</tissue>
    </source>
</reference>
<protein>
    <submittedName>
        <fullName evidence="2">Uncharacterized protein</fullName>
    </submittedName>
</protein>